<keyword evidence="5" id="KW-1185">Reference proteome</keyword>
<dbReference type="eggNOG" id="COG3321">
    <property type="taxonomic scope" value="Bacteria"/>
</dbReference>
<dbReference type="GO" id="GO:0006633">
    <property type="term" value="P:fatty acid biosynthetic process"/>
    <property type="evidence" value="ECO:0007669"/>
    <property type="project" value="TreeGrafter"/>
</dbReference>
<proteinExistence type="predicted"/>
<dbReference type="PANTHER" id="PTHR43775">
    <property type="entry name" value="FATTY ACID SYNTHASE"/>
    <property type="match status" value="1"/>
</dbReference>
<dbReference type="Proteomes" id="UP000033393">
    <property type="component" value="Unassembled WGS sequence"/>
</dbReference>
<dbReference type="Gene3D" id="3.30.70.3290">
    <property type="match status" value="1"/>
</dbReference>
<comment type="caution">
    <text evidence="4">The sequence shown here is derived from an EMBL/GenBank/DDBJ whole genome shotgun (WGS) entry which is preliminary data.</text>
</comment>
<gene>
    <name evidence="4" type="ORF">UK23_47785</name>
</gene>
<dbReference type="GO" id="GO:0004312">
    <property type="term" value="F:fatty acid synthase activity"/>
    <property type="evidence" value="ECO:0007669"/>
    <property type="project" value="TreeGrafter"/>
</dbReference>
<dbReference type="AlphaFoldDB" id="A0A0F0GG06"/>
<dbReference type="SUPFAM" id="SSF52151">
    <property type="entry name" value="FabD/lysophospholipase-like"/>
    <property type="match status" value="1"/>
</dbReference>
<dbReference type="InterPro" id="IPR016035">
    <property type="entry name" value="Acyl_Trfase/lysoPLipase"/>
</dbReference>
<evidence type="ECO:0000256" key="2">
    <source>
        <dbReference type="ARBA" id="ARBA00023315"/>
    </source>
</evidence>
<reference evidence="4 5" key="1">
    <citation type="submission" date="2015-02" db="EMBL/GenBank/DDBJ databases">
        <authorList>
            <person name="Ju K.-S."/>
            <person name="Doroghazi J.R."/>
            <person name="Metcalf W."/>
        </authorList>
    </citation>
    <scope>NUCLEOTIDE SEQUENCE [LARGE SCALE GENOMIC DNA]</scope>
    <source>
        <strain evidence="4 5">NRRL B-16140</strain>
    </source>
</reference>
<name>A0A0F0GG06_LENAE</name>
<evidence type="ECO:0000313" key="4">
    <source>
        <dbReference type="EMBL" id="KJK33039.1"/>
    </source>
</evidence>
<dbReference type="InterPro" id="IPR001227">
    <property type="entry name" value="Ac_transferase_dom_sf"/>
</dbReference>
<feature type="non-terminal residue" evidence="4">
    <location>
        <position position="251"/>
    </location>
</feature>
<sequence length="251" mass="26512">MVVSARSAGALAGQVERIKAWPGDAADIAFSLLTTRGVFDHRAVVLDGEVLASGVAKAGELAFLFSGQGSQRVGMGRGLYEAFPVFAEALDAVLANLDPAVREVMWGSDQDALNQTGYTQPALFAFQVALYRLFEFYGVQPDHIAGHSIGEIAAAHVAGVFSLEDACQLVTARASLMQALPAGGAMVSVVASEKKVREHLTDGVSIAVVNGPRSVVIAGVEEEVLAIAAKWKNKRLKVSHAFHSPLMEPML</sequence>
<evidence type="ECO:0000259" key="3">
    <source>
        <dbReference type="SMART" id="SM00827"/>
    </source>
</evidence>
<dbReference type="InterPro" id="IPR016036">
    <property type="entry name" value="Malonyl_transacylase_ACP-bd"/>
</dbReference>
<dbReference type="PANTHER" id="PTHR43775:SF51">
    <property type="entry name" value="INACTIVE PHENOLPHTHIOCEROL SYNTHESIS POLYKETIDE SYNTHASE TYPE I PKS1-RELATED"/>
    <property type="match status" value="1"/>
</dbReference>
<dbReference type="InterPro" id="IPR050091">
    <property type="entry name" value="PKS_NRPS_Biosynth_Enz"/>
</dbReference>
<dbReference type="EMBL" id="JYJG01000602">
    <property type="protein sequence ID" value="KJK33039.1"/>
    <property type="molecule type" value="Genomic_DNA"/>
</dbReference>
<dbReference type="SUPFAM" id="SSF55048">
    <property type="entry name" value="Probable ACP-binding domain of malonyl-CoA ACP transacylase"/>
    <property type="match status" value="1"/>
</dbReference>
<dbReference type="SMART" id="SM00827">
    <property type="entry name" value="PKS_AT"/>
    <property type="match status" value="1"/>
</dbReference>
<accession>A0A0F0GG06</accession>
<organism evidence="4 5">
    <name type="scientific">Lentzea aerocolonigenes</name>
    <name type="common">Lechevalieria aerocolonigenes</name>
    <name type="synonym">Saccharothrix aerocolonigenes</name>
    <dbReference type="NCBI Taxonomy" id="68170"/>
    <lineage>
        <taxon>Bacteria</taxon>
        <taxon>Bacillati</taxon>
        <taxon>Actinomycetota</taxon>
        <taxon>Actinomycetes</taxon>
        <taxon>Pseudonocardiales</taxon>
        <taxon>Pseudonocardiaceae</taxon>
        <taxon>Lentzea</taxon>
    </lineage>
</organism>
<dbReference type="Gene3D" id="3.40.366.10">
    <property type="entry name" value="Malonyl-Coenzyme A Acyl Carrier Protein, domain 2"/>
    <property type="match status" value="1"/>
</dbReference>
<evidence type="ECO:0000256" key="1">
    <source>
        <dbReference type="ARBA" id="ARBA00022679"/>
    </source>
</evidence>
<dbReference type="Pfam" id="PF00698">
    <property type="entry name" value="Acyl_transf_1"/>
    <property type="match status" value="1"/>
</dbReference>
<keyword evidence="1" id="KW-0808">Transferase</keyword>
<dbReference type="InterPro" id="IPR014043">
    <property type="entry name" value="Acyl_transferase_dom"/>
</dbReference>
<protein>
    <submittedName>
        <fullName evidence="4">Beta-ketoacyl synthase</fullName>
    </submittedName>
</protein>
<evidence type="ECO:0000313" key="5">
    <source>
        <dbReference type="Proteomes" id="UP000033393"/>
    </source>
</evidence>
<keyword evidence="2" id="KW-0012">Acyltransferase</keyword>
<feature type="domain" description="Malonyl-CoA:ACP transacylase (MAT)" evidence="3">
    <location>
        <begin position="64"/>
        <end position="251"/>
    </location>
</feature>